<feature type="region of interest" description="Disordered" evidence="1">
    <location>
        <begin position="83"/>
        <end position="118"/>
    </location>
</feature>
<feature type="compositionally biased region" description="Polar residues" evidence="1">
    <location>
        <begin position="1"/>
        <end position="13"/>
    </location>
</feature>
<sequence length="118" mass="13261">MARTTDNSDTPGFTFSKPKVYKKQRDSGFAKSPGSGNRWASPPQNTPKQLSLPRLNKIPLFRRTTAPRAELTPQKVYFQLLEQTPAHQKQKTDKRRAAADPCAGLRQIAHPKRGNMGF</sequence>
<dbReference type="AlphaFoldDB" id="A0A8J7Q761"/>
<protein>
    <submittedName>
        <fullName evidence="2">Uncharacterized protein</fullName>
    </submittedName>
</protein>
<evidence type="ECO:0000313" key="2">
    <source>
        <dbReference type="EMBL" id="MBO1319077.1"/>
    </source>
</evidence>
<dbReference type="Proteomes" id="UP000664417">
    <property type="component" value="Unassembled WGS sequence"/>
</dbReference>
<organism evidence="2 3">
    <name type="scientific">Acanthopleuribacter pedis</name>
    <dbReference type="NCBI Taxonomy" id="442870"/>
    <lineage>
        <taxon>Bacteria</taxon>
        <taxon>Pseudomonadati</taxon>
        <taxon>Acidobacteriota</taxon>
        <taxon>Holophagae</taxon>
        <taxon>Acanthopleuribacterales</taxon>
        <taxon>Acanthopleuribacteraceae</taxon>
        <taxon>Acanthopleuribacter</taxon>
    </lineage>
</organism>
<keyword evidence="3" id="KW-1185">Reference proteome</keyword>
<accession>A0A8J7Q761</accession>
<feature type="compositionally biased region" description="Basic residues" evidence="1">
    <location>
        <begin position="109"/>
        <end position="118"/>
    </location>
</feature>
<comment type="caution">
    <text evidence="2">The sequence shown here is derived from an EMBL/GenBank/DDBJ whole genome shotgun (WGS) entry which is preliminary data.</text>
</comment>
<name>A0A8J7Q761_9BACT</name>
<feature type="region of interest" description="Disordered" evidence="1">
    <location>
        <begin position="1"/>
        <end position="56"/>
    </location>
</feature>
<evidence type="ECO:0000256" key="1">
    <source>
        <dbReference type="SAM" id="MobiDB-lite"/>
    </source>
</evidence>
<evidence type="ECO:0000313" key="3">
    <source>
        <dbReference type="Proteomes" id="UP000664417"/>
    </source>
</evidence>
<gene>
    <name evidence="2" type="ORF">J3U88_11460</name>
</gene>
<dbReference type="EMBL" id="JAFREP010000008">
    <property type="protein sequence ID" value="MBO1319077.1"/>
    <property type="molecule type" value="Genomic_DNA"/>
</dbReference>
<reference evidence="2" key="1">
    <citation type="submission" date="2021-03" db="EMBL/GenBank/DDBJ databases">
        <authorList>
            <person name="Wang G."/>
        </authorList>
    </citation>
    <scope>NUCLEOTIDE SEQUENCE</scope>
    <source>
        <strain evidence="2">KCTC 12899</strain>
    </source>
</reference>
<proteinExistence type="predicted"/>
<dbReference type="RefSeq" id="WP_207858897.1">
    <property type="nucleotide sequence ID" value="NZ_JAFREP010000008.1"/>
</dbReference>